<dbReference type="Proteomes" id="UP001327560">
    <property type="component" value="Chromosome 1"/>
</dbReference>
<proteinExistence type="predicted"/>
<sequence length="74" mass="8355">MLSIGASYAQLHVQQENCKQRMKRKEVQQENCKQRMKRKEGQKSKGGQKKGSTDGRVHPGSSSPREVKTDPSKV</sequence>
<organism evidence="2 3">
    <name type="scientific">Canna indica</name>
    <name type="common">Indian-shot</name>
    <dbReference type="NCBI Taxonomy" id="4628"/>
    <lineage>
        <taxon>Eukaryota</taxon>
        <taxon>Viridiplantae</taxon>
        <taxon>Streptophyta</taxon>
        <taxon>Embryophyta</taxon>
        <taxon>Tracheophyta</taxon>
        <taxon>Spermatophyta</taxon>
        <taxon>Magnoliopsida</taxon>
        <taxon>Liliopsida</taxon>
        <taxon>Zingiberales</taxon>
        <taxon>Cannaceae</taxon>
        <taxon>Canna</taxon>
    </lineage>
</organism>
<feature type="compositionally biased region" description="Basic and acidic residues" evidence="1">
    <location>
        <begin position="65"/>
        <end position="74"/>
    </location>
</feature>
<gene>
    <name evidence="2" type="ORF">Cni_G02864</name>
</gene>
<keyword evidence="3" id="KW-1185">Reference proteome</keyword>
<reference evidence="2 3" key="1">
    <citation type="submission" date="2023-10" db="EMBL/GenBank/DDBJ databases">
        <title>Chromosome-scale genome assembly provides insights into flower coloration mechanisms of Canna indica.</title>
        <authorList>
            <person name="Li C."/>
        </authorList>
    </citation>
    <scope>NUCLEOTIDE SEQUENCE [LARGE SCALE GENOMIC DNA]</scope>
    <source>
        <tissue evidence="2">Flower</tissue>
    </source>
</reference>
<dbReference type="AlphaFoldDB" id="A0AAQ3Q326"/>
<dbReference type="EMBL" id="CP136890">
    <property type="protein sequence ID" value="WOK94162.1"/>
    <property type="molecule type" value="Genomic_DNA"/>
</dbReference>
<accession>A0AAQ3Q326</accession>
<name>A0AAQ3Q326_9LILI</name>
<evidence type="ECO:0000256" key="1">
    <source>
        <dbReference type="SAM" id="MobiDB-lite"/>
    </source>
</evidence>
<evidence type="ECO:0000313" key="3">
    <source>
        <dbReference type="Proteomes" id="UP001327560"/>
    </source>
</evidence>
<protein>
    <submittedName>
        <fullName evidence="2">Uncharacterized protein</fullName>
    </submittedName>
</protein>
<feature type="region of interest" description="Disordered" evidence="1">
    <location>
        <begin position="1"/>
        <end position="74"/>
    </location>
</feature>
<evidence type="ECO:0000313" key="2">
    <source>
        <dbReference type="EMBL" id="WOK94162.1"/>
    </source>
</evidence>